<gene>
    <name evidence="11" type="primary">emrA_1</name>
    <name evidence="11" type="ORF">NCTC13316_02064</name>
</gene>
<dbReference type="PANTHER" id="PTHR30386:SF19">
    <property type="entry name" value="MULTIDRUG EXPORT PROTEIN EMRA-RELATED"/>
    <property type="match status" value="1"/>
</dbReference>
<dbReference type="PANTHER" id="PTHR30386">
    <property type="entry name" value="MEMBRANE FUSION SUBUNIT OF EMRAB-TOLC MULTIDRUG EFFLUX PUMP"/>
    <property type="match status" value="1"/>
</dbReference>
<evidence type="ECO:0000256" key="4">
    <source>
        <dbReference type="ARBA" id="ARBA00022475"/>
    </source>
</evidence>
<keyword evidence="3" id="KW-0813">Transport</keyword>
<dbReference type="GO" id="GO:0015721">
    <property type="term" value="P:bile acid and bile salt transport"/>
    <property type="evidence" value="ECO:0007669"/>
    <property type="project" value="UniProtKB-ARBA"/>
</dbReference>
<protein>
    <submittedName>
        <fullName evidence="11">Multidrug efflux system</fullName>
    </submittedName>
</protein>
<dbReference type="Gene3D" id="2.40.30.170">
    <property type="match status" value="1"/>
</dbReference>
<evidence type="ECO:0000256" key="9">
    <source>
        <dbReference type="SAM" id="Phobius"/>
    </source>
</evidence>
<keyword evidence="8 9" id="KW-0472">Membrane</keyword>
<evidence type="ECO:0000313" key="11">
    <source>
        <dbReference type="EMBL" id="STX51961.1"/>
    </source>
</evidence>
<sequence>MLKHLNSSLKANTPKQLNQKKALFIFTFSLIFISLIYFFYWLFYGRYFEVTDNAYVAGNIIPISTQVTGNVTKLNAEDTQFVPEGQSLIELDPTDSLVNLEQAKANLALALRQTQQYFINNSQLQAVVQSRQSDLQKTKIDLQRRQTAIRRGAISQEELTHAQDNFNVANAALLQSQAQWEANIALTHKTNIINHPHVKQAMAALRKAYLDYIRNTIRAPLSGYVARRAVQIGQRVTPGQVLLAIVPLNQIWVDANFKEKQLSKIQVGQSVVLTADIYGSKIKYNGYISGFSAGTGSAFALLPPQNATGNWIKVVQRLPVRILVDEKELKAHPLRIGLSMKVTVDTYRQPKKINMLTRHSLYKTTIFNNLMVQADHIINEIVQENVLKTTDLKVAGKEPFINIKAINNHAKF</sequence>
<keyword evidence="6 9" id="KW-0812">Transmembrane</keyword>
<evidence type="ECO:0000256" key="6">
    <source>
        <dbReference type="ARBA" id="ARBA00022692"/>
    </source>
</evidence>
<comment type="subcellular location">
    <subcellularLocation>
        <location evidence="1">Cell inner membrane</location>
        <topology evidence="1">Single-pass membrane protein</topology>
        <orientation evidence="1">Periplasmic side</orientation>
    </subcellularLocation>
</comment>
<keyword evidence="5" id="KW-0997">Cell inner membrane</keyword>
<evidence type="ECO:0000256" key="8">
    <source>
        <dbReference type="ARBA" id="ARBA00023136"/>
    </source>
</evidence>
<dbReference type="SUPFAM" id="SSF111369">
    <property type="entry name" value="HlyD-like secretion proteins"/>
    <property type="match status" value="2"/>
</dbReference>
<dbReference type="Gene3D" id="2.40.50.100">
    <property type="match status" value="1"/>
</dbReference>
<evidence type="ECO:0000256" key="3">
    <source>
        <dbReference type="ARBA" id="ARBA00022448"/>
    </source>
</evidence>
<keyword evidence="12" id="KW-1185">Reference proteome</keyword>
<comment type="similarity">
    <text evidence="2">Belongs to the membrane fusion protein (MFP) (TC 8.A.1) family.</text>
</comment>
<evidence type="ECO:0000259" key="10">
    <source>
        <dbReference type="Pfam" id="PF25885"/>
    </source>
</evidence>
<evidence type="ECO:0000256" key="7">
    <source>
        <dbReference type="ARBA" id="ARBA00022989"/>
    </source>
</evidence>
<dbReference type="FunFam" id="2.40.30.170:FF:000003">
    <property type="entry name" value="Multidrug resistance protein A"/>
    <property type="match status" value="1"/>
</dbReference>
<feature type="domain" description="Multidrug export protein EmrA/FarA alpha-helical hairpin" evidence="10">
    <location>
        <begin position="94"/>
        <end position="214"/>
    </location>
</feature>
<dbReference type="GO" id="GO:0046677">
    <property type="term" value="P:response to antibiotic"/>
    <property type="evidence" value="ECO:0007669"/>
    <property type="project" value="UniProtKB-ARBA"/>
</dbReference>
<feature type="transmembrane region" description="Helical" evidence="9">
    <location>
        <begin position="21"/>
        <end position="43"/>
    </location>
</feature>
<proteinExistence type="inferred from homology"/>
<accession>A0A378JMJ5</accession>
<name>A0A378JMJ5_9GAMM</name>
<dbReference type="InterPro" id="IPR050739">
    <property type="entry name" value="MFP"/>
</dbReference>
<keyword evidence="4" id="KW-1003">Cell membrane</keyword>
<dbReference type="Proteomes" id="UP000254794">
    <property type="component" value="Unassembled WGS sequence"/>
</dbReference>
<dbReference type="Pfam" id="PF25885">
    <property type="entry name" value="HH_EMRA"/>
    <property type="match status" value="1"/>
</dbReference>
<evidence type="ECO:0000256" key="2">
    <source>
        <dbReference type="ARBA" id="ARBA00009477"/>
    </source>
</evidence>
<reference evidence="11 12" key="1">
    <citation type="submission" date="2018-06" db="EMBL/GenBank/DDBJ databases">
        <authorList>
            <consortium name="Pathogen Informatics"/>
            <person name="Doyle S."/>
        </authorList>
    </citation>
    <scope>NUCLEOTIDE SEQUENCE [LARGE SCALE GENOMIC DNA]</scope>
    <source>
        <strain evidence="11 12">NCTC13316</strain>
    </source>
</reference>
<dbReference type="RefSeq" id="WP_242604667.1">
    <property type="nucleotide sequence ID" value="NZ_CAAAHP010000002.1"/>
</dbReference>
<organism evidence="11 12">
    <name type="scientific">Legionella busanensis</name>
    <dbReference type="NCBI Taxonomy" id="190655"/>
    <lineage>
        <taxon>Bacteria</taxon>
        <taxon>Pseudomonadati</taxon>
        <taxon>Pseudomonadota</taxon>
        <taxon>Gammaproteobacteria</taxon>
        <taxon>Legionellales</taxon>
        <taxon>Legionellaceae</taxon>
        <taxon>Legionella</taxon>
    </lineage>
</organism>
<evidence type="ECO:0000256" key="1">
    <source>
        <dbReference type="ARBA" id="ARBA00004383"/>
    </source>
</evidence>
<evidence type="ECO:0000256" key="5">
    <source>
        <dbReference type="ARBA" id="ARBA00022519"/>
    </source>
</evidence>
<dbReference type="GO" id="GO:0005886">
    <property type="term" value="C:plasma membrane"/>
    <property type="evidence" value="ECO:0007669"/>
    <property type="project" value="UniProtKB-SubCell"/>
</dbReference>
<evidence type="ECO:0000313" key="12">
    <source>
        <dbReference type="Proteomes" id="UP000254794"/>
    </source>
</evidence>
<dbReference type="EMBL" id="UGOD01000001">
    <property type="protein sequence ID" value="STX51961.1"/>
    <property type="molecule type" value="Genomic_DNA"/>
</dbReference>
<dbReference type="InterPro" id="IPR058633">
    <property type="entry name" value="EmrA/FarA_HH"/>
</dbReference>
<dbReference type="GO" id="GO:1990961">
    <property type="term" value="P:xenobiotic detoxification by transmembrane export across the plasma membrane"/>
    <property type="evidence" value="ECO:0007669"/>
    <property type="project" value="UniProtKB-ARBA"/>
</dbReference>
<keyword evidence="7 9" id="KW-1133">Transmembrane helix</keyword>
<dbReference type="AlphaFoldDB" id="A0A378JMJ5"/>